<feature type="region of interest" description="Disordered" evidence="6">
    <location>
        <begin position="65"/>
        <end position="100"/>
    </location>
</feature>
<feature type="transmembrane region" description="Helical" evidence="7">
    <location>
        <begin position="327"/>
        <end position="349"/>
    </location>
</feature>
<dbReference type="RefSeq" id="XP_062781395.1">
    <property type="nucleotide sequence ID" value="XM_062925344.1"/>
</dbReference>
<keyword evidence="9" id="KW-1185">Reference proteome</keyword>
<feature type="transmembrane region" description="Helical" evidence="7">
    <location>
        <begin position="287"/>
        <end position="315"/>
    </location>
</feature>
<name>A0AAX4IL06_9PEZI</name>
<feature type="transmembrane region" description="Helical" evidence="7">
    <location>
        <begin position="112"/>
        <end position="132"/>
    </location>
</feature>
<dbReference type="Proteomes" id="UP001322277">
    <property type="component" value="Chromosome 6"/>
</dbReference>
<accession>A0AAX4IL06</accession>
<dbReference type="KEGG" id="cdet:87945688"/>
<keyword evidence="4 7" id="KW-1133">Transmembrane helix</keyword>
<dbReference type="EMBL" id="CP137310">
    <property type="protein sequence ID" value="WQF84171.1"/>
    <property type="molecule type" value="Genomic_DNA"/>
</dbReference>
<evidence type="ECO:0000256" key="7">
    <source>
        <dbReference type="SAM" id="Phobius"/>
    </source>
</evidence>
<evidence type="ECO:0000256" key="4">
    <source>
        <dbReference type="ARBA" id="ARBA00022989"/>
    </source>
</evidence>
<evidence type="ECO:0000256" key="3">
    <source>
        <dbReference type="ARBA" id="ARBA00022692"/>
    </source>
</evidence>
<dbReference type="SUPFAM" id="SSF103473">
    <property type="entry name" value="MFS general substrate transporter"/>
    <property type="match status" value="1"/>
</dbReference>
<evidence type="ECO:0000256" key="6">
    <source>
        <dbReference type="SAM" id="MobiDB-lite"/>
    </source>
</evidence>
<dbReference type="GO" id="GO:0022857">
    <property type="term" value="F:transmembrane transporter activity"/>
    <property type="evidence" value="ECO:0007669"/>
    <property type="project" value="TreeGrafter"/>
</dbReference>
<dbReference type="PANTHER" id="PTHR23502:SF68">
    <property type="entry name" value="MULTIDRUG TRANSPORTER, PUTATIVE (AFU_ORTHOLOGUE AFUA_3G01120)-RELATED"/>
    <property type="match status" value="1"/>
</dbReference>
<dbReference type="GO" id="GO:0016020">
    <property type="term" value="C:membrane"/>
    <property type="evidence" value="ECO:0007669"/>
    <property type="project" value="UniProtKB-SubCell"/>
</dbReference>
<sequence length="409" mass="44772">MFFLKTASHTAFLRPFFHRGNLLESRAGSDDTAYDPETSTMVGLDAKFQESSAREMDSVVDGRKGYGAASEADSNANKDAESGSPVAGETTATPDGPDDAANPYNWSKAYKLTNVVVVSLSVLYTSPATTMFAPGAPSMQREFGFKSSTVEIMTITMASLGFAVGQLFIPPLSEVFGRMPFYRASSIFYLGFTAGCARSTSIAEFPLLRLLTSLSAASYMLLTLRQGWRCHCRHLSVHARDEIRQHARAKAARLRKETGNQSLRAASDKKTPVTQLVLHAMIRPITILFISPIVALIALYTAFNFGVTMLLFATFPTVYEDTYRCSVSISGLAYFGVGIGCVFDVVTFAKPSDRPLNTQGGAYRAERRLIMMMFVSPLFPIGLFIYGWTTENKVHPPLLNLLVSNLLVS</sequence>
<proteinExistence type="inferred from homology"/>
<dbReference type="GeneID" id="87945688"/>
<evidence type="ECO:0000313" key="9">
    <source>
        <dbReference type="Proteomes" id="UP001322277"/>
    </source>
</evidence>
<feature type="transmembrane region" description="Helical" evidence="7">
    <location>
        <begin position="369"/>
        <end position="389"/>
    </location>
</feature>
<reference evidence="9" key="1">
    <citation type="journal article" date="2023" name="bioRxiv">
        <title>Complete genome of the Medicago anthracnose fungus, Colletotrichum destructivum, reveals a mini-chromosome-like region within a core chromosome.</title>
        <authorList>
            <person name="Lapalu N."/>
            <person name="Simon A."/>
            <person name="Lu A."/>
            <person name="Plaumann P.-L."/>
            <person name="Amselem J."/>
            <person name="Pigne S."/>
            <person name="Auger A."/>
            <person name="Koch C."/>
            <person name="Dallery J.-F."/>
            <person name="O'Connell R.J."/>
        </authorList>
    </citation>
    <scope>NUCLEOTIDE SEQUENCE [LARGE SCALE GENOMIC DNA]</scope>
    <source>
        <strain evidence="9">CBS 520.97</strain>
    </source>
</reference>
<keyword evidence="3 7" id="KW-0812">Transmembrane</keyword>
<dbReference type="PANTHER" id="PTHR23502">
    <property type="entry name" value="MAJOR FACILITATOR SUPERFAMILY"/>
    <property type="match status" value="1"/>
</dbReference>
<evidence type="ECO:0000256" key="1">
    <source>
        <dbReference type="ARBA" id="ARBA00004141"/>
    </source>
</evidence>
<evidence type="ECO:0000256" key="5">
    <source>
        <dbReference type="ARBA" id="ARBA00023136"/>
    </source>
</evidence>
<comment type="similarity">
    <text evidence="2">Belongs to the major facilitator superfamily.</text>
</comment>
<comment type="subcellular location">
    <subcellularLocation>
        <location evidence="1">Membrane</location>
        <topology evidence="1">Multi-pass membrane protein</topology>
    </subcellularLocation>
</comment>
<dbReference type="Gene3D" id="1.20.1720.10">
    <property type="entry name" value="Multidrug resistance protein D"/>
    <property type="match status" value="1"/>
</dbReference>
<dbReference type="AlphaFoldDB" id="A0AAX4IL06"/>
<gene>
    <name evidence="8" type="ORF">CDEST_09185</name>
</gene>
<dbReference type="InterPro" id="IPR036259">
    <property type="entry name" value="MFS_trans_sf"/>
</dbReference>
<evidence type="ECO:0000256" key="2">
    <source>
        <dbReference type="ARBA" id="ARBA00008335"/>
    </source>
</evidence>
<protein>
    <submittedName>
        <fullName evidence="8">MFS transporter superfamily</fullName>
    </submittedName>
</protein>
<keyword evidence="5 7" id="KW-0472">Membrane</keyword>
<evidence type="ECO:0000313" key="8">
    <source>
        <dbReference type="EMBL" id="WQF84171.1"/>
    </source>
</evidence>
<feature type="transmembrane region" description="Helical" evidence="7">
    <location>
        <begin position="152"/>
        <end position="169"/>
    </location>
</feature>
<feature type="region of interest" description="Disordered" evidence="6">
    <location>
        <begin position="27"/>
        <end position="47"/>
    </location>
</feature>
<organism evidence="8 9">
    <name type="scientific">Colletotrichum destructivum</name>
    <dbReference type="NCBI Taxonomy" id="34406"/>
    <lineage>
        <taxon>Eukaryota</taxon>
        <taxon>Fungi</taxon>
        <taxon>Dikarya</taxon>
        <taxon>Ascomycota</taxon>
        <taxon>Pezizomycotina</taxon>
        <taxon>Sordariomycetes</taxon>
        <taxon>Hypocreomycetidae</taxon>
        <taxon>Glomerellales</taxon>
        <taxon>Glomerellaceae</taxon>
        <taxon>Colletotrichum</taxon>
        <taxon>Colletotrichum destructivum species complex</taxon>
    </lineage>
</organism>